<dbReference type="EMBL" id="SMFV01000003">
    <property type="protein sequence ID" value="TCK04604.1"/>
    <property type="molecule type" value="Genomic_DNA"/>
</dbReference>
<name>A0A4R1G9L6_9BACT</name>
<dbReference type="AlphaFoldDB" id="A0A4R1G9L6"/>
<evidence type="ECO:0000313" key="1">
    <source>
        <dbReference type="EMBL" id="TCK04604.1"/>
    </source>
</evidence>
<evidence type="ECO:0000313" key="2">
    <source>
        <dbReference type="Proteomes" id="UP000295777"/>
    </source>
</evidence>
<proteinExistence type="predicted"/>
<reference evidence="1 2" key="1">
    <citation type="submission" date="2019-03" db="EMBL/GenBank/DDBJ databases">
        <title>Genomic Encyclopedia of Archaeal and Bacterial Type Strains, Phase II (KMG-II): from individual species to whole genera.</title>
        <authorList>
            <person name="Goeker M."/>
        </authorList>
    </citation>
    <scope>NUCLEOTIDE SEQUENCE [LARGE SCALE GENOMIC DNA]</scope>
    <source>
        <strain evidence="1 2">DSM 24425</strain>
    </source>
</reference>
<gene>
    <name evidence="1" type="ORF">CLV27_1037</name>
</gene>
<sequence>MTPKKIKWKDIKLDSYEQEIEDNIENAKPVKNEEYWKEIIIQAAKNTTIKNERRLILEFRSKETKKKAIQLLKEMLGEEFHVIG</sequence>
<dbReference type="Proteomes" id="UP000295777">
    <property type="component" value="Unassembled WGS sequence"/>
</dbReference>
<accession>A0A4R1G9L6</accession>
<organism evidence="1 2">
    <name type="scientific">Phorcysia thermohydrogeniphila</name>
    <dbReference type="NCBI Taxonomy" id="936138"/>
    <lineage>
        <taxon>Bacteria</taxon>
        <taxon>Pseudomonadati</taxon>
        <taxon>Aquificota</taxon>
        <taxon>Aquificia</taxon>
        <taxon>Desulfurobacteriales</taxon>
        <taxon>Desulfurobacteriaceae</taxon>
        <taxon>Phorcysia</taxon>
    </lineage>
</organism>
<comment type="caution">
    <text evidence="1">The sequence shown here is derived from an EMBL/GenBank/DDBJ whole genome shotgun (WGS) entry which is preliminary data.</text>
</comment>
<keyword evidence="2" id="KW-1185">Reference proteome</keyword>
<protein>
    <submittedName>
        <fullName evidence="1">Uncharacterized protein</fullName>
    </submittedName>
</protein>
<dbReference type="RefSeq" id="WP_132526473.1">
    <property type="nucleotide sequence ID" value="NZ_SMFV01000003.1"/>
</dbReference>